<dbReference type="AlphaFoldDB" id="A0A9W7L566"/>
<feature type="compositionally biased region" description="Low complexity" evidence="2">
    <location>
        <begin position="666"/>
        <end position="687"/>
    </location>
</feature>
<feature type="compositionally biased region" description="Gly residues" evidence="2">
    <location>
        <begin position="656"/>
        <end position="665"/>
    </location>
</feature>
<gene>
    <name evidence="3" type="ORF">TrCOL_g6231</name>
</gene>
<feature type="region of interest" description="Disordered" evidence="2">
    <location>
        <begin position="586"/>
        <end position="758"/>
    </location>
</feature>
<feature type="compositionally biased region" description="Acidic residues" evidence="2">
    <location>
        <begin position="318"/>
        <end position="329"/>
    </location>
</feature>
<feature type="compositionally biased region" description="Basic and acidic residues" evidence="2">
    <location>
        <begin position="828"/>
        <end position="841"/>
    </location>
</feature>
<accession>A0A9W7L566</accession>
<feature type="region of interest" description="Disordered" evidence="2">
    <location>
        <begin position="775"/>
        <end position="881"/>
    </location>
</feature>
<feature type="compositionally biased region" description="Basic and acidic residues" evidence="2">
    <location>
        <begin position="302"/>
        <end position="317"/>
    </location>
</feature>
<feature type="compositionally biased region" description="Basic and acidic residues" evidence="2">
    <location>
        <begin position="749"/>
        <end position="758"/>
    </location>
</feature>
<feature type="region of interest" description="Disordered" evidence="2">
    <location>
        <begin position="965"/>
        <end position="1007"/>
    </location>
</feature>
<reference evidence="4" key="1">
    <citation type="journal article" date="2023" name="Commun. Biol.">
        <title>Genome analysis of Parmales, the sister group of diatoms, reveals the evolutionary specialization of diatoms from phago-mixotrophs to photoautotrophs.</title>
        <authorList>
            <person name="Ban H."/>
            <person name="Sato S."/>
            <person name="Yoshikawa S."/>
            <person name="Yamada K."/>
            <person name="Nakamura Y."/>
            <person name="Ichinomiya M."/>
            <person name="Sato N."/>
            <person name="Blanc-Mathieu R."/>
            <person name="Endo H."/>
            <person name="Kuwata A."/>
            <person name="Ogata H."/>
        </authorList>
    </citation>
    <scope>NUCLEOTIDE SEQUENCE [LARGE SCALE GENOMIC DNA]</scope>
</reference>
<dbReference type="OrthoDB" id="207308at2759"/>
<dbReference type="EMBL" id="BRYA01000005">
    <property type="protein sequence ID" value="GMI30992.1"/>
    <property type="molecule type" value="Genomic_DNA"/>
</dbReference>
<feature type="coiled-coil region" evidence="1">
    <location>
        <begin position="917"/>
        <end position="944"/>
    </location>
</feature>
<evidence type="ECO:0000313" key="4">
    <source>
        <dbReference type="Proteomes" id="UP001165065"/>
    </source>
</evidence>
<feature type="compositionally biased region" description="Basic and acidic residues" evidence="2">
    <location>
        <begin position="144"/>
        <end position="160"/>
    </location>
</feature>
<protein>
    <submittedName>
        <fullName evidence="3">Uncharacterized protein</fullName>
    </submittedName>
</protein>
<organism evidence="3 4">
    <name type="scientific">Triparma columacea</name>
    <dbReference type="NCBI Taxonomy" id="722753"/>
    <lineage>
        <taxon>Eukaryota</taxon>
        <taxon>Sar</taxon>
        <taxon>Stramenopiles</taxon>
        <taxon>Ochrophyta</taxon>
        <taxon>Bolidophyceae</taxon>
        <taxon>Parmales</taxon>
        <taxon>Triparmaceae</taxon>
        <taxon>Triparma</taxon>
    </lineage>
</organism>
<feature type="compositionally biased region" description="Polar residues" evidence="2">
    <location>
        <begin position="702"/>
        <end position="737"/>
    </location>
</feature>
<feature type="compositionally biased region" description="Basic residues" evidence="2">
    <location>
        <begin position="738"/>
        <end position="748"/>
    </location>
</feature>
<feature type="compositionally biased region" description="Basic and acidic residues" evidence="2">
    <location>
        <begin position="635"/>
        <end position="648"/>
    </location>
</feature>
<name>A0A9W7L566_9STRA</name>
<dbReference type="Proteomes" id="UP001165065">
    <property type="component" value="Unassembled WGS sequence"/>
</dbReference>
<comment type="caution">
    <text evidence="3">The sequence shown here is derived from an EMBL/GenBank/DDBJ whole genome shotgun (WGS) entry which is preliminary data.</text>
</comment>
<keyword evidence="4" id="KW-1185">Reference proteome</keyword>
<feature type="region of interest" description="Disordered" evidence="2">
    <location>
        <begin position="302"/>
        <end position="362"/>
    </location>
</feature>
<evidence type="ECO:0000313" key="3">
    <source>
        <dbReference type="EMBL" id="GMI30992.1"/>
    </source>
</evidence>
<feature type="compositionally biased region" description="Basic residues" evidence="2">
    <location>
        <begin position="813"/>
        <end position="827"/>
    </location>
</feature>
<evidence type="ECO:0000256" key="2">
    <source>
        <dbReference type="SAM" id="MobiDB-lite"/>
    </source>
</evidence>
<feature type="compositionally biased region" description="Basic and acidic residues" evidence="2">
    <location>
        <begin position="850"/>
        <end position="873"/>
    </location>
</feature>
<keyword evidence="1" id="KW-0175">Coiled coil</keyword>
<proteinExistence type="predicted"/>
<evidence type="ECO:0000256" key="1">
    <source>
        <dbReference type="SAM" id="Coils"/>
    </source>
</evidence>
<feature type="region of interest" description="Disordered" evidence="2">
    <location>
        <begin position="132"/>
        <end position="164"/>
    </location>
</feature>
<sequence length="1216" mass="137497">MSTQNPNHSFHSRSLAWQSALMDELAVLRISKNNDTIRECTFRPNVRQHFVGNSQHDSKDDRTEKRLFNARWNQDERRSHRGSKLGQARCEELYEEASSKYHLIDTMHEMGMRQREKDAFHECTFQPFVHVKGSDKDKRKRRDKLVVKGEGVKGDEKENNKNANETAEELLQRLTYNPASNLPAPEIERTRWNSGGKLTTQEFEATFLHRQNQYALIKESRINQIAETVEEKMFRPSRGKGHWLRSYAKCKRNAEGYLVKNPKGVVRLRSGSYWQATKYHQPASHKGNSAGLLFMPEFEDTRDVERDDNGDKDGKGYDDDDLSYDDNNDDAGGNSNVQDKYRGTKKAGNRPGSSAKEKWSVKNKIGDDENNVSLDELVWRMAKGIREILGSQPDESTAASPLADFVDASLWLADMKHGGDLESEGEAKLRQFARGFDLWEDGVESWIWVMKGVQNVAVEIGKDELKAGYKIMLRQGKSEGVDGGGGLGLNNEELEGVIEWLAWESACEGGGVKGSVLRDAVHIFGRPEEETKAIKRVMNDTSLVEAELKARGEGMLKFYEGGEVKVDEIVAFIKKMPVMKEFAVTKEEGEGGSDGVKGLGRWDPNRNPSASFLEKERKKSAVMTPKSGPYSTRSSELRRQHSHGEGGGKRKRTGGTPRGTPGGGTAPSAGTPTRTSPKSKSGASPAKSKLRTDSEPDAVIGLSTTSANSPTRSPARSMSLSAKRSLLNQESFVSASSKPHRGIKNQLHKTREEHRKDGLFDRVMTKLMDESCVQIPDEADESQWDGNGMKSFMSKLGLDEGEMEKEGESEKDKRRRKREEKKKRRRRREEEKARKGADGKGEGMNLQDVSEIKVTEENGEGLEGREGGSESKTKTKMKKGAPAPKILTTMSHSHAGAFQKLHVQKKDVLDIVRVETVEREIGRKAVEEEDRRRLEEEMVEAQGKNGAYEAPVLHQSREYQEKLTQRLNVPLERNKYKGPPPAREGSENMTGRQRPNPEVPTVPLERLNKKMTQKEWEGWKRIQDEKVLRSKLIKKKILDEETEAKLTKYRVSDASRAMLRPEMEPNEGYGKGAIFKELYKEGVQYVIDKKHEKPSSYLHRPTKHLESEVTRQILESKTGLKRDAEYFSRPKEEVLPEEIAFQPDLPEKSKQIIGNDPRFTVPYDIRESRRVEKWVEERKNLANKEKEKRSGLEGYVGNNGRKGSVLKLSFPTGPAM</sequence>